<accession>A0AAD6SZ05</accession>
<keyword evidence="1" id="KW-0472">Membrane</keyword>
<evidence type="ECO:0000313" key="3">
    <source>
        <dbReference type="Proteomes" id="UP001218188"/>
    </source>
</evidence>
<keyword evidence="1" id="KW-1133">Transmembrane helix</keyword>
<organism evidence="2 3">
    <name type="scientific">Mycena alexandri</name>
    <dbReference type="NCBI Taxonomy" id="1745969"/>
    <lineage>
        <taxon>Eukaryota</taxon>
        <taxon>Fungi</taxon>
        <taxon>Dikarya</taxon>
        <taxon>Basidiomycota</taxon>
        <taxon>Agaricomycotina</taxon>
        <taxon>Agaricomycetes</taxon>
        <taxon>Agaricomycetidae</taxon>
        <taxon>Agaricales</taxon>
        <taxon>Marasmiineae</taxon>
        <taxon>Mycenaceae</taxon>
        <taxon>Mycena</taxon>
    </lineage>
</organism>
<dbReference type="Proteomes" id="UP001218188">
    <property type="component" value="Unassembled WGS sequence"/>
</dbReference>
<reference evidence="2" key="1">
    <citation type="submission" date="2023-03" db="EMBL/GenBank/DDBJ databases">
        <title>Massive genome expansion in bonnet fungi (Mycena s.s.) driven by repeated elements and novel gene families across ecological guilds.</title>
        <authorList>
            <consortium name="Lawrence Berkeley National Laboratory"/>
            <person name="Harder C.B."/>
            <person name="Miyauchi S."/>
            <person name="Viragh M."/>
            <person name="Kuo A."/>
            <person name="Thoen E."/>
            <person name="Andreopoulos B."/>
            <person name="Lu D."/>
            <person name="Skrede I."/>
            <person name="Drula E."/>
            <person name="Henrissat B."/>
            <person name="Morin E."/>
            <person name="Kohler A."/>
            <person name="Barry K."/>
            <person name="LaButti K."/>
            <person name="Morin E."/>
            <person name="Salamov A."/>
            <person name="Lipzen A."/>
            <person name="Mereny Z."/>
            <person name="Hegedus B."/>
            <person name="Baldrian P."/>
            <person name="Stursova M."/>
            <person name="Weitz H."/>
            <person name="Taylor A."/>
            <person name="Grigoriev I.V."/>
            <person name="Nagy L.G."/>
            <person name="Martin F."/>
            <person name="Kauserud H."/>
        </authorList>
    </citation>
    <scope>NUCLEOTIDE SEQUENCE</scope>
    <source>
        <strain evidence="2">CBHHK200</strain>
    </source>
</reference>
<keyword evidence="3" id="KW-1185">Reference proteome</keyword>
<keyword evidence="1" id="KW-0812">Transmembrane</keyword>
<feature type="transmembrane region" description="Helical" evidence="1">
    <location>
        <begin position="66"/>
        <end position="88"/>
    </location>
</feature>
<dbReference type="EMBL" id="JARJCM010000044">
    <property type="protein sequence ID" value="KAJ7036269.1"/>
    <property type="molecule type" value="Genomic_DNA"/>
</dbReference>
<proteinExistence type="predicted"/>
<sequence>MALFYLYLDIRLRIRPVFHRSLSFSLFAFRFLHLFSVHFGLALYLASLLRINFWGADGVSRNCLVSQFHLIFSLLLLLLPLLLAFDVFTLPPPPHKR</sequence>
<evidence type="ECO:0000256" key="1">
    <source>
        <dbReference type="SAM" id="Phobius"/>
    </source>
</evidence>
<evidence type="ECO:0000313" key="2">
    <source>
        <dbReference type="EMBL" id="KAJ7036269.1"/>
    </source>
</evidence>
<dbReference type="AlphaFoldDB" id="A0AAD6SZ05"/>
<comment type="caution">
    <text evidence="2">The sequence shown here is derived from an EMBL/GenBank/DDBJ whole genome shotgun (WGS) entry which is preliminary data.</text>
</comment>
<name>A0AAD6SZ05_9AGAR</name>
<gene>
    <name evidence="2" type="ORF">C8F04DRAFT_1095926</name>
</gene>
<protein>
    <submittedName>
        <fullName evidence="2">Uncharacterized protein</fullName>
    </submittedName>
</protein>
<feature type="transmembrane region" description="Helical" evidence="1">
    <location>
        <begin position="21"/>
        <end position="46"/>
    </location>
</feature>